<dbReference type="InterPro" id="IPR011990">
    <property type="entry name" value="TPR-like_helical_dom_sf"/>
</dbReference>
<reference evidence="1" key="1">
    <citation type="submission" date="2022-01" db="EMBL/GenBank/DDBJ databases">
        <title>Genome Sequence Resource for Two Populations of Ditylenchus destructor, the Migratory Endoparasitic Phytonematode.</title>
        <authorList>
            <person name="Zhang H."/>
            <person name="Lin R."/>
            <person name="Xie B."/>
        </authorList>
    </citation>
    <scope>NUCLEOTIDE SEQUENCE</scope>
    <source>
        <strain evidence="1">BazhouSP</strain>
    </source>
</reference>
<dbReference type="Pfam" id="PF14853">
    <property type="entry name" value="Fis1_TPR_C"/>
    <property type="match status" value="1"/>
</dbReference>
<proteinExistence type="predicted"/>
<accession>A0AAD4NG86</accession>
<name>A0AAD4NG86_9BILA</name>
<sequence>MDMNMVVFALYLNIYYNDLSQDEMPEASFVYCVAQEYSKRREYDRAMEYLELLSSVDDKNKRILSLKEHVQSQMNKK</sequence>
<protein>
    <recommendedName>
        <fullName evidence="3">Tetratricopeptide repeat protein</fullName>
    </recommendedName>
</protein>
<dbReference type="SUPFAM" id="SSF48452">
    <property type="entry name" value="TPR-like"/>
    <property type="match status" value="1"/>
</dbReference>
<gene>
    <name evidence="1" type="ORF">DdX_00286</name>
</gene>
<dbReference type="EMBL" id="JAKKPZ010000001">
    <property type="protein sequence ID" value="KAI1728130.1"/>
    <property type="molecule type" value="Genomic_DNA"/>
</dbReference>
<dbReference type="Proteomes" id="UP001201812">
    <property type="component" value="Unassembled WGS sequence"/>
</dbReference>
<dbReference type="Gene3D" id="1.25.40.10">
    <property type="entry name" value="Tetratricopeptide repeat domain"/>
    <property type="match status" value="1"/>
</dbReference>
<dbReference type="AlphaFoldDB" id="A0AAD4NG86"/>
<evidence type="ECO:0000313" key="1">
    <source>
        <dbReference type="EMBL" id="KAI1728130.1"/>
    </source>
</evidence>
<comment type="caution">
    <text evidence="1">The sequence shown here is derived from an EMBL/GenBank/DDBJ whole genome shotgun (WGS) entry which is preliminary data.</text>
</comment>
<evidence type="ECO:0008006" key="3">
    <source>
        <dbReference type="Google" id="ProtNLM"/>
    </source>
</evidence>
<organism evidence="1 2">
    <name type="scientific">Ditylenchus destructor</name>
    <dbReference type="NCBI Taxonomy" id="166010"/>
    <lineage>
        <taxon>Eukaryota</taxon>
        <taxon>Metazoa</taxon>
        <taxon>Ecdysozoa</taxon>
        <taxon>Nematoda</taxon>
        <taxon>Chromadorea</taxon>
        <taxon>Rhabditida</taxon>
        <taxon>Tylenchina</taxon>
        <taxon>Tylenchomorpha</taxon>
        <taxon>Sphaerularioidea</taxon>
        <taxon>Anguinidae</taxon>
        <taxon>Anguininae</taxon>
        <taxon>Ditylenchus</taxon>
    </lineage>
</organism>
<dbReference type="InterPro" id="IPR028061">
    <property type="entry name" value="Fis1_TPR_C"/>
</dbReference>
<evidence type="ECO:0000313" key="2">
    <source>
        <dbReference type="Proteomes" id="UP001201812"/>
    </source>
</evidence>
<keyword evidence="2" id="KW-1185">Reference proteome</keyword>